<gene>
    <name evidence="1" type="ORF">SIL87_05570</name>
</gene>
<proteinExistence type="predicted"/>
<accession>A0AAW9DMK7</accession>
<dbReference type="InterPro" id="IPR038573">
    <property type="entry name" value="BrnT_sf"/>
</dbReference>
<evidence type="ECO:0000313" key="2">
    <source>
        <dbReference type="Proteomes" id="UP001279553"/>
    </source>
</evidence>
<reference evidence="1 2" key="1">
    <citation type="submission" date="2023-11" db="EMBL/GenBank/DDBJ databases">
        <title>MicrobeMod: A computational toolkit for identifying prokaryotic methylation and restriction-modification with nanopore sequencing.</title>
        <authorList>
            <person name="Crits-Christoph A."/>
            <person name="Kang S.C."/>
            <person name="Lee H."/>
            <person name="Ostrov N."/>
        </authorList>
    </citation>
    <scope>NUCLEOTIDE SEQUENCE [LARGE SCALE GENOMIC DNA]</scope>
    <source>
        <strain evidence="1 2">DSMZ 700</strain>
    </source>
</reference>
<dbReference type="EMBL" id="JAWXYB010000018">
    <property type="protein sequence ID" value="MDX5930235.1"/>
    <property type="molecule type" value="Genomic_DNA"/>
</dbReference>
<keyword evidence="2" id="KW-1185">Reference proteome</keyword>
<comment type="caution">
    <text evidence="1">The sequence shown here is derived from an EMBL/GenBank/DDBJ whole genome shotgun (WGS) entry which is preliminary data.</text>
</comment>
<sequence>MDIEFDDAKDAANIAKHGISLALGAVILENAVGKTIDDRQNYGETRVNAFGLIAGRLFVCTTTMRGETYRIISVRKASRQEQRLWLS</sequence>
<dbReference type="Proteomes" id="UP001279553">
    <property type="component" value="Unassembled WGS sequence"/>
</dbReference>
<dbReference type="RefSeq" id="WP_319613193.1">
    <property type="nucleotide sequence ID" value="NZ_JAWXYB010000018.1"/>
</dbReference>
<dbReference type="Gene3D" id="3.10.450.530">
    <property type="entry name" value="Ribonuclease toxin, BrnT, of type II toxin-antitoxin system"/>
    <property type="match status" value="1"/>
</dbReference>
<evidence type="ECO:0000313" key="1">
    <source>
        <dbReference type="EMBL" id="MDX5930235.1"/>
    </source>
</evidence>
<dbReference type="InterPro" id="IPR007460">
    <property type="entry name" value="BrnT_toxin"/>
</dbReference>
<name>A0AAW9DMK7_ACIAO</name>
<dbReference type="AlphaFoldDB" id="A0AAW9DMK7"/>
<organism evidence="1 2">
    <name type="scientific">Acidiphilium acidophilum</name>
    <name type="common">Thiobacillus acidophilus</name>
    <dbReference type="NCBI Taxonomy" id="76588"/>
    <lineage>
        <taxon>Bacteria</taxon>
        <taxon>Pseudomonadati</taxon>
        <taxon>Pseudomonadota</taxon>
        <taxon>Alphaproteobacteria</taxon>
        <taxon>Acetobacterales</taxon>
        <taxon>Acidocellaceae</taxon>
        <taxon>Acidiphilium</taxon>
    </lineage>
</organism>
<dbReference type="Pfam" id="PF04365">
    <property type="entry name" value="BrnT_toxin"/>
    <property type="match status" value="1"/>
</dbReference>
<protein>
    <submittedName>
        <fullName evidence="1">BrnT family toxin</fullName>
    </submittedName>
</protein>